<dbReference type="GO" id="GO:0046486">
    <property type="term" value="P:glycerolipid metabolic process"/>
    <property type="evidence" value="ECO:0007669"/>
    <property type="project" value="UniProtKB-ARBA"/>
</dbReference>
<feature type="domain" description="PNPLA" evidence="9">
    <location>
        <begin position="777"/>
        <end position="988"/>
    </location>
</feature>
<feature type="compositionally biased region" description="Basic and acidic residues" evidence="8">
    <location>
        <begin position="259"/>
        <end position="270"/>
    </location>
</feature>
<keyword evidence="2" id="KW-0863">Zinc-finger</keyword>
<accession>A0AA40CBJ1</accession>
<dbReference type="CDD" id="cd07199">
    <property type="entry name" value="Pat17_PNPLA8_PNPLA9_like"/>
    <property type="match status" value="1"/>
</dbReference>
<evidence type="ECO:0000256" key="4">
    <source>
        <dbReference type="ARBA" id="ARBA00022833"/>
    </source>
</evidence>
<feature type="short sequence motif" description="DGA/G" evidence="7">
    <location>
        <begin position="975"/>
        <end position="977"/>
    </location>
</feature>
<keyword evidence="4" id="KW-0862">Zinc</keyword>
<evidence type="ECO:0000259" key="9">
    <source>
        <dbReference type="PROSITE" id="PS51635"/>
    </source>
</evidence>
<protein>
    <recommendedName>
        <fullName evidence="9">PNPLA domain-containing protein</fullName>
    </recommendedName>
</protein>
<dbReference type="GO" id="GO:0004620">
    <property type="term" value="F:phospholipase activity"/>
    <property type="evidence" value="ECO:0007669"/>
    <property type="project" value="TreeGrafter"/>
</dbReference>
<dbReference type="PANTHER" id="PTHR24185:SF1">
    <property type="entry name" value="CALCIUM-INDEPENDENT PHOSPHOLIPASE A2-GAMMA"/>
    <property type="match status" value="1"/>
</dbReference>
<dbReference type="SUPFAM" id="SSF52151">
    <property type="entry name" value="FabD/lysophospholipase-like"/>
    <property type="match status" value="1"/>
</dbReference>
<dbReference type="GO" id="GO:0008270">
    <property type="term" value="F:zinc ion binding"/>
    <property type="evidence" value="ECO:0007669"/>
    <property type="project" value="UniProtKB-KW"/>
</dbReference>
<evidence type="ECO:0000256" key="1">
    <source>
        <dbReference type="ARBA" id="ARBA00022723"/>
    </source>
</evidence>
<evidence type="ECO:0000256" key="3">
    <source>
        <dbReference type="ARBA" id="ARBA00022801"/>
    </source>
</evidence>
<dbReference type="InterPro" id="IPR027417">
    <property type="entry name" value="P-loop_NTPase"/>
</dbReference>
<evidence type="ECO:0000256" key="2">
    <source>
        <dbReference type="ARBA" id="ARBA00022771"/>
    </source>
</evidence>
<feature type="region of interest" description="Disordered" evidence="8">
    <location>
        <begin position="253"/>
        <end position="289"/>
    </location>
</feature>
<dbReference type="Proteomes" id="UP001175000">
    <property type="component" value="Unassembled WGS sequence"/>
</dbReference>
<keyword evidence="5 7" id="KW-0442">Lipid degradation</keyword>
<dbReference type="GO" id="GO:0006631">
    <property type="term" value="P:fatty acid metabolic process"/>
    <property type="evidence" value="ECO:0007669"/>
    <property type="project" value="TreeGrafter"/>
</dbReference>
<dbReference type="SUPFAM" id="SSF52540">
    <property type="entry name" value="P-loop containing nucleoside triphosphate hydrolases"/>
    <property type="match status" value="1"/>
</dbReference>
<dbReference type="Pfam" id="PF01734">
    <property type="entry name" value="Patatin"/>
    <property type="match status" value="1"/>
</dbReference>
<evidence type="ECO:0000256" key="6">
    <source>
        <dbReference type="ARBA" id="ARBA00023098"/>
    </source>
</evidence>
<organism evidence="10 11">
    <name type="scientific">Immersiella caudata</name>
    <dbReference type="NCBI Taxonomy" id="314043"/>
    <lineage>
        <taxon>Eukaryota</taxon>
        <taxon>Fungi</taxon>
        <taxon>Dikarya</taxon>
        <taxon>Ascomycota</taxon>
        <taxon>Pezizomycotina</taxon>
        <taxon>Sordariomycetes</taxon>
        <taxon>Sordariomycetidae</taxon>
        <taxon>Sordariales</taxon>
        <taxon>Lasiosphaeriaceae</taxon>
        <taxon>Immersiella</taxon>
    </lineage>
</organism>
<evidence type="ECO:0000256" key="7">
    <source>
        <dbReference type="PROSITE-ProRule" id="PRU01161"/>
    </source>
</evidence>
<name>A0AA40CBJ1_9PEZI</name>
<evidence type="ECO:0000313" key="10">
    <source>
        <dbReference type="EMBL" id="KAK0631489.1"/>
    </source>
</evidence>
<keyword evidence="1" id="KW-0479">Metal-binding</keyword>
<dbReference type="AlphaFoldDB" id="A0AA40CBJ1"/>
<dbReference type="GO" id="GO:0016042">
    <property type="term" value="P:lipid catabolic process"/>
    <property type="evidence" value="ECO:0007669"/>
    <property type="project" value="UniProtKB-UniRule"/>
</dbReference>
<proteinExistence type="predicted"/>
<dbReference type="PROSITE" id="PS51635">
    <property type="entry name" value="PNPLA"/>
    <property type="match status" value="1"/>
</dbReference>
<dbReference type="Gene3D" id="3.40.1090.10">
    <property type="entry name" value="Cytosolic phospholipase A2 catalytic domain"/>
    <property type="match status" value="1"/>
</dbReference>
<sequence>MSGNGKDQDDDEDTSITIYCVTCEVPDCRLNPCTNPEHQTCWKSHLPGGAAFVRKHQMLNPVAQIIIEAVTHSETDESRQQRLHELDRNARWFNVRRHPPAFSTPRNFTGQGAPILQAYDRFRHLCDPNLSGNVETTKHFPRFVSFIGDTCAGKSTLVRAMITMGLASNAEVISGGDISTEADVAQLVAAMKRRTTEWPVTRSASSDSLTSPTTQGVHLYLDEGTSGAESPSPSAEQHPILFIDCEGFGAGDAPTNAERLADEERPDHRNRLNVPASHSRMRSHSRGPTPDYHYRVTAPCYGKKGKDGIDLFYARFLYAISDVIVFVTRDDTKMMTQLQTVLEWASKAVYKSVNHPSRKTLIIVRHKSELHKTEFYDEGNLAAKYLENHPKLWTLPNTPLKKFVDDYNASEPDFRKRITTNQRLYDILFRKIICWYIPSKDNPKVRPHNLVRQWAGLRSRIELAAREEQRVGNAANMKYNVPEMSRILGKAFIHFTTSEGPFDFYLAARRDNPNPETMGSHLGNFLRHVFEFDDKPVGEKSESAHGMMVDVVVAALLTWTFRRFPQRVSPDEAFERELKPICDSGIDEYLENHEACTYRFPDGTNCVSRPEKAHLQHVSRTGGIVPGAFQRRLKWHNGYRKRFIDDTREQYTVEYQRLLERRDSFNVASWRNQNPTAPSANDRVQSRRKGIHRDHAALWSHLKSYKTCFSCLDGVPDHVLACGHAYCPCCVQELGTPSTNRECAWTFAECCLCGRGGNDLNTNYIQLKPRCAGVRVLTLDGGGIRGVVELALLQALADEAELGVPIRDYFDLIVGTSTGGLIALALALNPQSKSLPELTTFFKDAATSTFDQSRVAKFFAKVGMMLFSINDSIYSAESLKEATRDLFGKSTSLFAPALTPGHSQISTRVAVTSSVGYAETMTLISNYNHPHGRNETREEDSSKDMLVWEAALATSAAPLYLPPFEKRESDTMYVDGAVFANCPAAYAYAETKALWPDHAASLDLLVSLSTGNQTKPRGQSTLLKFVLNGAIRTFANMLLHQSNSNESWTTFEGSMPSTVKARLYRLDPPLVGDRVALDEYAKMDDLISAVGDWTKTNEGRNKIKQTAEVMLASLFFFEPDEDGIIRATDTTGRSTAGRNQLTGSIRCRLPQNSSGLRKLLAEKADSMWSTVLDHGMMLHDSNSSSHIFWEPIRVSGASEKLSNCVNDEVGQCHVKINCTFVDDAGSHRLHVIALKLKGSEKRVPISGFPATMTALMDRASTRWLQ</sequence>
<feature type="short sequence motif" description="GXGXXG" evidence="7">
    <location>
        <begin position="781"/>
        <end position="786"/>
    </location>
</feature>
<dbReference type="EMBL" id="JAULSU010000001">
    <property type="protein sequence ID" value="KAK0631489.1"/>
    <property type="molecule type" value="Genomic_DNA"/>
</dbReference>
<evidence type="ECO:0000256" key="5">
    <source>
        <dbReference type="ARBA" id="ARBA00022963"/>
    </source>
</evidence>
<dbReference type="InterPro" id="IPR002641">
    <property type="entry name" value="PNPLA_dom"/>
</dbReference>
<feature type="short sequence motif" description="GXSXG" evidence="7">
    <location>
        <begin position="815"/>
        <end position="819"/>
    </location>
</feature>
<gene>
    <name evidence="10" type="ORF">B0T14DRAFT_559283</name>
</gene>
<evidence type="ECO:0000256" key="8">
    <source>
        <dbReference type="SAM" id="MobiDB-lite"/>
    </source>
</evidence>
<reference evidence="10" key="1">
    <citation type="submission" date="2023-06" db="EMBL/GenBank/DDBJ databases">
        <title>Genome-scale phylogeny and comparative genomics of the fungal order Sordariales.</title>
        <authorList>
            <consortium name="Lawrence Berkeley National Laboratory"/>
            <person name="Hensen N."/>
            <person name="Bonometti L."/>
            <person name="Westerberg I."/>
            <person name="Brannstrom I.O."/>
            <person name="Guillou S."/>
            <person name="Cros-Aarteil S."/>
            <person name="Calhoun S."/>
            <person name="Haridas S."/>
            <person name="Kuo A."/>
            <person name="Mondo S."/>
            <person name="Pangilinan J."/>
            <person name="Riley R."/>
            <person name="Labutti K."/>
            <person name="Andreopoulos B."/>
            <person name="Lipzen A."/>
            <person name="Chen C."/>
            <person name="Yanf M."/>
            <person name="Daum C."/>
            <person name="Ng V."/>
            <person name="Clum A."/>
            <person name="Steindorff A."/>
            <person name="Ohm R."/>
            <person name="Martin F."/>
            <person name="Silar P."/>
            <person name="Natvig D."/>
            <person name="Lalanne C."/>
            <person name="Gautier V."/>
            <person name="Ament-Velasquez S.L."/>
            <person name="Kruys A."/>
            <person name="Hutchinson M.I."/>
            <person name="Powell A.J."/>
            <person name="Barry K."/>
            <person name="Miller A.N."/>
            <person name="Grigoriev I.V."/>
            <person name="Debuchy R."/>
            <person name="Gladieux P."/>
            <person name="Thoren M.H."/>
            <person name="Johannesson H."/>
        </authorList>
    </citation>
    <scope>NUCLEOTIDE SEQUENCE</scope>
    <source>
        <strain evidence="10">CBS 606.72</strain>
    </source>
</reference>
<feature type="active site" description="Nucleophile" evidence="7">
    <location>
        <position position="817"/>
    </location>
</feature>
<comment type="caution">
    <text evidence="10">The sequence shown here is derived from an EMBL/GenBank/DDBJ whole genome shotgun (WGS) entry which is preliminary data.</text>
</comment>
<evidence type="ECO:0000313" key="11">
    <source>
        <dbReference type="Proteomes" id="UP001175000"/>
    </source>
</evidence>
<feature type="active site" description="Proton acceptor" evidence="7">
    <location>
        <position position="975"/>
    </location>
</feature>
<keyword evidence="11" id="KW-1185">Reference proteome</keyword>
<dbReference type="InterPro" id="IPR016035">
    <property type="entry name" value="Acyl_Trfase/lysoPLipase"/>
</dbReference>
<dbReference type="PROSITE" id="PS00518">
    <property type="entry name" value="ZF_RING_1"/>
    <property type="match status" value="1"/>
</dbReference>
<keyword evidence="6 7" id="KW-0443">Lipid metabolism</keyword>
<keyword evidence="3 7" id="KW-0378">Hydrolase</keyword>
<dbReference type="InterPro" id="IPR017907">
    <property type="entry name" value="Znf_RING_CS"/>
</dbReference>
<dbReference type="GO" id="GO:0016020">
    <property type="term" value="C:membrane"/>
    <property type="evidence" value="ECO:0007669"/>
    <property type="project" value="TreeGrafter"/>
</dbReference>
<dbReference type="PANTHER" id="PTHR24185">
    <property type="entry name" value="CALCIUM-INDEPENDENT PHOSPHOLIPASE A2-GAMMA"/>
    <property type="match status" value="1"/>
</dbReference>